<feature type="transmembrane region" description="Helical" evidence="1">
    <location>
        <begin position="47"/>
        <end position="75"/>
    </location>
</feature>
<evidence type="ECO:0000256" key="1">
    <source>
        <dbReference type="SAM" id="Phobius"/>
    </source>
</evidence>
<reference evidence="2 3" key="1">
    <citation type="submission" date="2020-08" db="EMBL/GenBank/DDBJ databases">
        <title>A Genomic Blueprint of the Chicken Gut Microbiome.</title>
        <authorList>
            <person name="Gilroy R."/>
            <person name="Ravi A."/>
            <person name="Getino M."/>
            <person name="Pursley I."/>
            <person name="Horton D.L."/>
            <person name="Alikhan N.-F."/>
            <person name="Baker D."/>
            <person name="Gharbi K."/>
            <person name="Hall N."/>
            <person name="Watson M."/>
            <person name="Adriaenssens E.M."/>
            <person name="Foster-Nyarko E."/>
            <person name="Jarju S."/>
            <person name="Secka A."/>
            <person name="Antonio M."/>
            <person name="Oren A."/>
            <person name="Chaudhuri R."/>
            <person name="La Ragione R.M."/>
            <person name="Hildebrand F."/>
            <person name="Pallen M.J."/>
        </authorList>
    </citation>
    <scope>NUCLEOTIDE SEQUENCE [LARGE SCALE GENOMIC DNA]</scope>
    <source>
        <strain evidence="2 3">Sa1YUN3</strain>
    </source>
</reference>
<organism evidence="2 3">
    <name type="scientific">Phocaeicola faecium</name>
    <dbReference type="NCBI Taxonomy" id="2762213"/>
    <lineage>
        <taxon>Bacteria</taxon>
        <taxon>Pseudomonadati</taxon>
        <taxon>Bacteroidota</taxon>
        <taxon>Bacteroidia</taxon>
        <taxon>Bacteroidales</taxon>
        <taxon>Bacteroidaceae</taxon>
        <taxon>Phocaeicola</taxon>
    </lineage>
</organism>
<dbReference type="Proteomes" id="UP000616346">
    <property type="component" value="Unassembled WGS sequence"/>
</dbReference>
<evidence type="ECO:0000313" key="2">
    <source>
        <dbReference type="EMBL" id="MBD8002486.1"/>
    </source>
</evidence>
<dbReference type="Pfam" id="PF16872">
    <property type="entry name" value="putAbiC"/>
    <property type="match status" value="1"/>
</dbReference>
<dbReference type="RefSeq" id="WP_191710378.1">
    <property type="nucleotide sequence ID" value="NZ_JACSPQ010000010.1"/>
</dbReference>
<proteinExistence type="predicted"/>
<dbReference type="InterPro" id="IPR031709">
    <property type="entry name" value="PutAbiC"/>
</dbReference>
<feature type="transmembrane region" description="Helical" evidence="1">
    <location>
        <begin position="12"/>
        <end position="35"/>
    </location>
</feature>
<keyword evidence="1" id="KW-1133">Transmembrane helix</keyword>
<evidence type="ECO:0000313" key="3">
    <source>
        <dbReference type="Proteomes" id="UP000616346"/>
    </source>
</evidence>
<evidence type="ECO:0008006" key="4">
    <source>
        <dbReference type="Google" id="ProtNLM"/>
    </source>
</evidence>
<comment type="caution">
    <text evidence="2">The sequence shown here is derived from an EMBL/GenBank/DDBJ whole genome shotgun (WGS) entry which is preliminary data.</text>
</comment>
<keyword evidence="1" id="KW-0472">Membrane</keyword>
<keyword evidence="1" id="KW-0812">Transmembrane</keyword>
<name>A0ABR8VCX0_9BACT</name>
<sequence length="272" mass="31974">MIITNILCIDWLIFIIGWLIHFICCSTCPIIDWLTLSTDISTCHATWVGSIATLAGSIATWGAAICALISIYLAYKAFRGQVNASRRASFDATFTQIFAQHNTLRARVISHSNSFWCEKNVFTRCKEEFAQKGNQTVLEFWKHFNEKVIKNEVSVDFKNFFKYIYHEVTTVTDQEKKVLDNYTKKKYIQLIQAQMNNDELFCYLINQIAHYDEHATNEKVKKYADKLKKYDFFKELCESKNYYRGLIYRMYKDTNDSETMCKFIKKENIKDI</sequence>
<accession>A0ABR8VCX0</accession>
<gene>
    <name evidence="2" type="ORF">H9626_09720</name>
</gene>
<dbReference type="EMBL" id="JACSPQ010000010">
    <property type="protein sequence ID" value="MBD8002486.1"/>
    <property type="molecule type" value="Genomic_DNA"/>
</dbReference>
<keyword evidence="3" id="KW-1185">Reference proteome</keyword>
<protein>
    <recommendedName>
        <fullName evidence="4">DUF4760 domain-containing protein</fullName>
    </recommendedName>
</protein>